<reference evidence="2 3" key="1">
    <citation type="journal article" date="2024" name="G3 (Bethesda)">
        <title>Genome assembly of Hibiscus sabdariffa L. provides insights into metabolisms of medicinal natural products.</title>
        <authorList>
            <person name="Kim T."/>
        </authorList>
    </citation>
    <scope>NUCLEOTIDE SEQUENCE [LARGE SCALE GENOMIC DNA]</scope>
    <source>
        <strain evidence="2">TK-2024</strain>
        <tissue evidence="2">Old leaves</tissue>
    </source>
</reference>
<dbReference type="PANTHER" id="PTHR35218:SF9">
    <property type="entry name" value="ENDONUCLEASE_EXONUCLEASE_PHOSPHATASE DOMAIN-CONTAINING PROTEIN"/>
    <property type="match status" value="1"/>
</dbReference>
<dbReference type="InterPro" id="IPR005135">
    <property type="entry name" value="Endo/exonuclease/phosphatase"/>
</dbReference>
<evidence type="ECO:0000259" key="1">
    <source>
        <dbReference type="Pfam" id="PF03372"/>
    </source>
</evidence>
<dbReference type="Pfam" id="PF03372">
    <property type="entry name" value="Exo_endo_phos"/>
    <property type="match status" value="1"/>
</dbReference>
<comment type="caution">
    <text evidence="2">The sequence shown here is derived from an EMBL/GenBank/DDBJ whole genome shotgun (WGS) entry which is preliminary data.</text>
</comment>
<dbReference type="SUPFAM" id="SSF56219">
    <property type="entry name" value="DNase I-like"/>
    <property type="match status" value="1"/>
</dbReference>
<dbReference type="Gene3D" id="3.60.10.10">
    <property type="entry name" value="Endonuclease/exonuclease/phosphatase"/>
    <property type="match status" value="1"/>
</dbReference>
<keyword evidence="3" id="KW-1185">Reference proteome</keyword>
<accession>A0ABR2QDE3</accession>
<name>A0ABR2QDE3_9ROSI</name>
<feature type="domain" description="Endonuclease/exonuclease/phosphatase" evidence="1">
    <location>
        <begin position="46"/>
        <end position="245"/>
    </location>
</feature>
<dbReference type="InterPro" id="IPR036691">
    <property type="entry name" value="Endo/exonu/phosph_ase_sf"/>
</dbReference>
<dbReference type="PANTHER" id="PTHR35218">
    <property type="entry name" value="RNASE H DOMAIN-CONTAINING PROTEIN"/>
    <property type="match status" value="1"/>
</dbReference>
<evidence type="ECO:0000313" key="3">
    <source>
        <dbReference type="Proteomes" id="UP001396334"/>
    </source>
</evidence>
<protein>
    <recommendedName>
        <fullName evidence="1">Endonuclease/exonuclease/phosphatase domain-containing protein</fullName>
    </recommendedName>
</protein>
<proteinExistence type="predicted"/>
<sequence length="370" mass="43323">MVNYLDDFEDGLLCVVATALFKVIPTLPVNLLVGCDFRELGEEECWNVRGLGNRNTVQALRDTIDKHHPSVIFLSETKQNKRYLEKIRRRNRYIVGGLALWWNDDINMSVIKSCKKFIDTTISVKDGDEWFCTFIYGPPYIEEKEIFWENLLKIRTQMNCKWCVIGDTNLIWDQDEKSRGTVVNPNHTRLLSEFINRSCLIEMTLKGGSFTWSNQRCDDAAILEKLDRILISGEWSFLFPKAVGLLEAATALDHNPIILLLDDHRKRRRRDFKFESKWLIEEECSSNVNEAWSNTHCASTRPSFDRKIKATRLKLGKWSKGKFGRHRVTCEELKKRILELQNPPLSVSSKEELQRLKAELQKDWEREERH</sequence>
<dbReference type="Proteomes" id="UP001396334">
    <property type="component" value="Unassembled WGS sequence"/>
</dbReference>
<gene>
    <name evidence="2" type="ORF">V6N11_084103</name>
</gene>
<evidence type="ECO:0000313" key="2">
    <source>
        <dbReference type="EMBL" id="KAK8998720.1"/>
    </source>
</evidence>
<organism evidence="2 3">
    <name type="scientific">Hibiscus sabdariffa</name>
    <name type="common">roselle</name>
    <dbReference type="NCBI Taxonomy" id="183260"/>
    <lineage>
        <taxon>Eukaryota</taxon>
        <taxon>Viridiplantae</taxon>
        <taxon>Streptophyta</taxon>
        <taxon>Embryophyta</taxon>
        <taxon>Tracheophyta</taxon>
        <taxon>Spermatophyta</taxon>
        <taxon>Magnoliopsida</taxon>
        <taxon>eudicotyledons</taxon>
        <taxon>Gunneridae</taxon>
        <taxon>Pentapetalae</taxon>
        <taxon>rosids</taxon>
        <taxon>malvids</taxon>
        <taxon>Malvales</taxon>
        <taxon>Malvaceae</taxon>
        <taxon>Malvoideae</taxon>
        <taxon>Hibiscus</taxon>
    </lineage>
</organism>
<dbReference type="EMBL" id="JBBPBN010000041">
    <property type="protein sequence ID" value="KAK8998720.1"/>
    <property type="molecule type" value="Genomic_DNA"/>
</dbReference>